<protein>
    <submittedName>
        <fullName evidence="4">Uncharacterized protein</fullName>
    </submittedName>
</protein>
<dbReference type="AlphaFoldDB" id="X0VF53"/>
<dbReference type="Pfam" id="PF25200">
    <property type="entry name" value="DUF7833"/>
    <property type="match status" value="1"/>
</dbReference>
<evidence type="ECO:0000256" key="1">
    <source>
        <dbReference type="SAM" id="MobiDB-lite"/>
    </source>
</evidence>
<proteinExistence type="predicted"/>
<reference evidence="4" key="1">
    <citation type="journal article" date="2014" name="Front. Microbiol.">
        <title>High frequency of phylogenetically diverse reductive dehalogenase-homologous genes in deep subseafloor sedimentary metagenomes.</title>
        <authorList>
            <person name="Kawai M."/>
            <person name="Futagami T."/>
            <person name="Toyoda A."/>
            <person name="Takaki Y."/>
            <person name="Nishi S."/>
            <person name="Hori S."/>
            <person name="Arai W."/>
            <person name="Tsubouchi T."/>
            <person name="Morono Y."/>
            <person name="Uchiyama I."/>
            <person name="Ito T."/>
            <person name="Fujiyama A."/>
            <person name="Inagaki F."/>
            <person name="Takami H."/>
        </authorList>
    </citation>
    <scope>NUCLEOTIDE SEQUENCE</scope>
    <source>
        <strain evidence="4">Expedition CK06-06</strain>
    </source>
</reference>
<evidence type="ECO:0000313" key="4">
    <source>
        <dbReference type="EMBL" id="GAF99170.1"/>
    </source>
</evidence>
<evidence type="ECO:0000259" key="3">
    <source>
        <dbReference type="Pfam" id="PF25200"/>
    </source>
</evidence>
<feature type="domain" description="DUF6291" evidence="2">
    <location>
        <begin position="2"/>
        <end position="42"/>
    </location>
</feature>
<organism evidence="4">
    <name type="scientific">marine sediment metagenome</name>
    <dbReference type="NCBI Taxonomy" id="412755"/>
    <lineage>
        <taxon>unclassified sequences</taxon>
        <taxon>metagenomes</taxon>
        <taxon>ecological metagenomes</taxon>
    </lineage>
</organism>
<gene>
    <name evidence="4" type="ORF">S01H1_22138</name>
</gene>
<comment type="caution">
    <text evidence="4">The sequence shown here is derived from an EMBL/GenBank/DDBJ whole genome shotgun (WGS) entry which is preliminary data.</text>
</comment>
<dbReference type="InterPro" id="IPR046258">
    <property type="entry name" value="DUF6291"/>
</dbReference>
<accession>X0VF53</accession>
<feature type="domain" description="DUF7833" evidence="3">
    <location>
        <begin position="106"/>
        <end position="160"/>
    </location>
</feature>
<dbReference type="EMBL" id="BARS01012429">
    <property type="protein sequence ID" value="GAF99170.1"/>
    <property type="molecule type" value="Genomic_DNA"/>
</dbReference>
<evidence type="ECO:0000259" key="2">
    <source>
        <dbReference type="Pfam" id="PF19808"/>
    </source>
</evidence>
<name>X0VF53_9ZZZZ</name>
<feature type="non-terminal residue" evidence="4">
    <location>
        <position position="1"/>
    </location>
</feature>
<dbReference type="InterPro" id="IPR057155">
    <property type="entry name" value="DUF7833"/>
</dbReference>
<sequence length="175" mass="20361">GEDKNTRLCFISMKQTLKRDLKKYNTYIDKQKANGKKGGRPKKVETQKTQPFIEKPKKADSVSVSVSDSVNEKNINNNGELNYDPDYIIADNTTICHIKNVANDIIKDEEWKITIIKKYGFTTQDIFNGMDHFNNEEISKGETQKSIKDYKFHFSRWLKKYKGGFPFRHSKEAII</sequence>
<dbReference type="Pfam" id="PF19808">
    <property type="entry name" value="DUF6291"/>
    <property type="match status" value="1"/>
</dbReference>
<feature type="region of interest" description="Disordered" evidence="1">
    <location>
        <begin position="29"/>
        <end position="59"/>
    </location>
</feature>